<keyword evidence="5" id="KW-1185">Reference proteome</keyword>
<gene>
    <name evidence="4" type="ORF">JS278_02404</name>
</gene>
<feature type="chain" id="PRO_5017013065" description="WD40 repeat domain-containing protein" evidence="3">
    <location>
        <begin position="49"/>
        <end position="344"/>
    </location>
</feature>
<dbReference type="EMBL" id="CP025198">
    <property type="protein sequence ID" value="AXE39543.1"/>
    <property type="molecule type" value="Genomic_DNA"/>
</dbReference>
<evidence type="ECO:0000313" key="4">
    <source>
        <dbReference type="EMBL" id="AXE39543.1"/>
    </source>
</evidence>
<accession>A0A344UW95</accession>
<keyword evidence="2" id="KW-1133">Transmembrane helix</keyword>
<evidence type="ECO:0000256" key="2">
    <source>
        <dbReference type="SAM" id="Phobius"/>
    </source>
</evidence>
<dbReference type="SUPFAM" id="SSF101898">
    <property type="entry name" value="NHL repeat"/>
    <property type="match status" value="1"/>
</dbReference>
<evidence type="ECO:0000256" key="1">
    <source>
        <dbReference type="SAM" id="MobiDB-lite"/>
    </source>
</evidence>
<evidence type="ECO:0008006" key="6">
    <source>
        <dbReference type="Google" id="ProtNLM"/>
    </source>
</evidence>
<proteinExistence type="predicted"/>
<evidence type="ECO:0000256" key="3">
    <source>
        <dbReference type="SAM" id="SignalP"/>
    </source>
</evidence>
<feature type="signal peptide" evidence="3">
    <location>
        <begin position="1"/>
        <end position="48"/>
    </location>
</feature>
<keyword evidence="2" id="KW-0472">Membrane</keyword>
<dbReference type="KEGG" id="acij:JS278_02404"/>
<dbReference type="Proteomes" id="UP000251995">
    <property type="component" value="Chromosome"/>
</dbReference>
<dbReference type="AlphaFoldDB" id="A0A344UW95"/>
<name>A0A344UW95_9ACTN</name>
<feature type="compositionally biased region" description="Low complexity" evidence="1">
    <location>
        <begin position="283"/>
        <end position="308"/>
    </location>
</feature>
<feature type="region of interest" description="Disordered" evidence="1">
    <location>
        <begin position="275"/>
        <end position="309"/>
    </location>
</feature>
<keyword evidence="2" id="KW-0812">Transmembrane</keyword>
<sequence length="344" mass="35147">MARLETMTSPSHDRPMTTLRLRHRLRGAAVSAICAVCAFGLTVAPAAAAPKDVTISVPGMSTPVGTAADTGNDRYWVTDGRPASTSSLIAVDQSGNRTAKVSWQAQVQHVQALSWAAGSLYVGDIGDPDSSRDSIQVLSPLTTDGDSASWKAWDLGYPDGAHDADAMAVSPKGNIYIITKGPSSAVYRAPTSLSRSGQNRMTKVADAPAGITDAVFLPGGKTVAVRTASQVLVLDAYKWTTKASAPLASSGGDSLSVDLDGKGLLAGQKTAKLTGVDVPTGQSPSATPKASASSASAPSATTGSASSTDQDFSVERWGTALALAGAVVMALVAGVVVHRAGRRR</sequence>
<reference evidence="4 5" key="1">
    <citation type="submission" date="2017-12" db="EMBL/GenBank/DDBJ databases">
        <title>The whole genome sequence of the Acidipropionibacterium virtanenii sp. nov. type strain JS278.</title>
        <authorList>
            <person name="Laine P."/>
            <person name="Deptula P."/>
            <person name="Varmanen P."/>
            <person name="Auvinen P."/>
        </authorList>
    </citation>
    <scope>NUCLEOTIDE SEQUENCE [LARGE SCALE GENOMIC DNA]</scope>
    <source>
        <strain evidence="4 5">JS278</strain>
    </source>
</reference>
<keyword evidence="3" id="KW-0732">Signal</keyword>
<feature type="transmembrane region" description="Helical" evidence="2">
    <location>
        <begin position="317"/>
        <end position="337"/>
    </location>
</feature>
<evidence type="ECO:0000313" key="5">
    <source>
        <dbReference type="Proteomes" id="UP000251995"/>
    </source>
</evidence>
<protein>
    <recommendedName>
        <fullName evidence="6">WD40 repeat domain-containing protein</fullName>
    </recommendedName>
</protein>
<organism evidence="4 5">
    <name type="scientific">Acidipropionibacterium virtanenii</name>
    <dbReference type="NCBI Taxonomy" id="2057246"/>
    <lineage>
        <taxon>Bacteria</taxon>
        <taxon>Bacillati</taxon>
        <taxon>Actinomycetota</taxon>
        <taxon>Actinomycetes</taxon>
        <taxon>Propionibacteriales</taxon>
        <taxon>Propionibacteriaceae</taxon>
        <taxon>Acidipropionibacterium</taxon>
    </lineage>
</organism>